<name>T1EHV7_HELRO</name>
<dbReference type="InterPro" id="IPR001313">
    <property type="entry name" value="Pumilio_RNA-bd_rpt"/>
</dbReference>
<dbReference type="SUPFAM" id="SSF48371">
    <property type="entry name" value="ARM repeat"/>
    <property type="match status" value="1"/>
</dbReference>
<dbReference type="InterPro" id="IPR011989">
    <property type="entry name" value="ARM-like"/>
</dbReference>
<dbReference type="InParanoid" id="T1EHV7"/>
<dbReference type="OMA" id="SKHMYGC"/>
<feature type="repeat" description="Pumilio" evidence="2">
    <location>
        <begin position="117"/>
        <end position="152"/>
    </location>
</feature>
<dbReference type="Pfam" id="PF00806">
    <property type="entry name" value="PUF"/>
    <property type="match status" value="8"/>
</dbReference>
<keyword evidence="1" id="KW-0677">Repeat</keyword>
<feature type="repeat" description="Pumilio" evidence="2">
    <location>
        <begin position="227"/>
        <end position="262"/>
    </location>
</feature>
<dbReference type="GO" id="GO:0005634">
    <property type="term" value="C:nucleus"/>
    <property type="evidence" value="ECO:0000318"/>
    <property type="project" value="GO_Central"/>
</dbReference>
<evidence type="ECO:0000313" key="4">
    <source>
        <dbReference type="EMBL" id="ESO06525.1"/>
    </source>
</evidence>
<proteinExistence type="predicted"/>
<dbReference type="EMBL" id="AMQM01000642">
    <property type="status" value="NOT_ANNOTATED_CDS"/>
    <property type="molecule type" value="Genomic_DNA"/>
</dbReference>
<evidence type="ECO:0000256" key="1">
    <source>
        <dbReference type="ARBA" id="ARBA00022737"/>
    </source>
</evidence>
<dbReference type="KEGG" id="hro:HELRODRAFT_131366"/>
<dbReference type="EMBL" id="KB096324">
    <property type="protein sequence ID" value="ESO06525.1"/>
    <property type="molecule type" value="Genomic_DNA"/>
</dbReference>
<dbReference type="PANTHER" id="PTHR12537">
    <property type="entry name" value="RNA BINDING PROTEIN PUMILIO-RELATED"/>
    <property type="match status" value="1"/>
</dbReference>
<gene>
    <name evidence="5" type="primary">20196157</name>
    <name evidence="4" type="ORF">HELRODRAFT_131366</name>
</gene>
<dbReference type="AlphaFoldDB" id="T1EHV7"/>
<evidence type="ECO:0000313" key="5">
    <source>
        <dbReference type="EnsemblMetazoa" id="HelroP131366"/>
    </source>
</evidence>
<dbReference type="PANTHER" id="PTHR12537:SF12">
    <property type="entry name" value="MATERNAL PROTEIN PUMILIO"/>
    <property type="match status" value="1"/>
</dbReference>
<reference evidence="6" key="1">
    <citation type="submission" date="2012-12" db="EMBL/GenBank/DDBJ databases">
        <authorList>
            <person name="Hellsten U."/>
            <person name="Grimwood J."/>
            <person name="Chapman J.A."/>
            <person name="Shapiro H."/>
            <person name="Aerts A."/>
            <person name="Otillar R.P."/>
            <person name="Terry A.Y."/>
            <person name="Boore J.L."/>
            <person name="Simakov O."/>
            <person name="Marletaz F."/>
            <person name="Cho S.-J."/>
            <person name="Edsinger-Gonzales E."/>
            <person name="Havlak P."/>
            <person name="Kuo D.-H."/>
            <person name="Larsson T."/>
            <person name="Lv J."/>
            <person name="Arendt D."/>
            <person name="Savage R."/>
            <person name="Osoegawa K."/>
            <person name="de Jong P."/>
            <person name="Lindberg D.R."/>
            <person name="Seaver E.C."/>
            <person name="Weisblat D.A."/>
            <person name="Putnam N.H."/>
            <person name="Grigoriev I.V."/>
            <person name="Rokhsar D.S."/>
        </authorList>
    </citation>
    <scope>NUCLEOTIDE SEQUENCE</scope>
</reference>
<dbReference type="GO" id="GO:0003730">
    <property type="term" value="F:mRNA 3'-UTR binding"/>
    <property type="evidence" value="ECO:0000318"/>
    <property type="project" value="GO_Central"/>
</dbReference>
<dbReference type="CDD" id="cd07920">
    <property type="entry name" value="Pumilio"/>
    <property type="match status" value="1"/>
</dbReference>
<keyword evidence="6" id="KW-1185">Reference proteome</keyword>
<dbReference type="STRING" id="6412.T1EHV7"/>
<reference evidence="4 6" key="2">
    <citation type="journal article" date="2013" name="Nature">
        <title>Insights into bilaterian evolution from three spiralian genomes.</title>
        <authorList>
            <person name="Simakov O."/>
            <person name="Marletaz F."/>
            <person name="Cho S.J."/>
            <person name="Edsinger-Gonzales E."/>
            <person name="Havlak P."/>
            <person name="Hellsten U."/>
            <person name="Kuo D.H."/>
            <person name="Larsson T."/>
            <person name="Lv J."/>
            <person name="Arendt D."/>
            <person name="Savage R."/>
            <person name="Osoegawa K."/>
            <person name="de Jong P."/>
            <person name="Grimwood J."/>
            <person name="Chapman J.A."/>
            <person name="Shapiro H."/>
            <person name="Aerts A."/>
            <person name="Otillar R.P."/>
            <person name="Terry A.Y."/>
            <person name="Boore J.L."/>
            <person name="Grigoriev I.V."/>
            <person name="Lindberg D.R."/>
            <person name="Seaver E.C."/>
            <person name="Weisblat D.A."/>
            <person name="Putnam N.H."/>
            <person name="Rokhsar D.S."/>
        </authorList>
    </citation>
    <scope>NUCLEOTIDE SEQUENCE</scope>
</reference>
<organism evidence="5 6">
    <name type="scientific">Helobdella robusta</name>
    <name type="common">Californian leech</name>
    <dbReference type="NCBI Taxonomy" id="6412"/>
    <lineage>
        <taxon>Eukaryota</taxon>
        <taxon>Metazoa</taxon>
        <taxon>Spiralia</taxon>
        <taxon>Lophotrochozoa</taxon>
        <taxon>Annelida</taxon>
        <taxon>Clitellata</taxon>
        <taxon>Hirudinea</taxon>
        <taxon>Rhynchobdellida</taxon>
        <taxon>Glossiphoniidae</taxon>
        <taxon>Helobdella</taxon>
    </lineage>
</organism>
<dbReference type="InterPro" id="IPR033712">
    <property type="entry name" value="Pumilio_RNA-bd"/>
</dbReference>
<evidence type="ECO:0000313" key="6">
    <source>
        <dbReference type="Proteomes" id="UP000015101"/>
    </source>
</evidence>
<dbReference type="SMART" id="SM00025">
    <property type="entry name" value="Pumilio"/>
    <property type="match status" value="8"/>
</dbReference>
<dbReference type="GeneID" id="20196157"/>
<evidence type="ECO:0000256" key="2">
    <source>
        <dbReference type="PROSITE-ProRule" id="PRU00317"/>
    </source>
</evidence>
<feature type="repeat" description="Pumilio" evidence="2">
    <location>
        <begin position="191"/>
        <end position="226"/>
    </location>
</feature>
<dbReference type="Gene3D" id="1.25.10.10">
    <property type="entry name" value="Leucine-rich Repeat Variant"/>
    <property type="match status" value="1"/>
</dbReference>
<accession>T1EHV7</accession>
<dbReference type="HOGENOM" id="CLU_004017_8_1_1"/>
<evidence type="ECO:0000259" key="3">
    <source>
        <dbReference type="PROSITE" id="PS50303"/>
    </source>
</evidence>
<dbReference type="PROSITE" id="PS50303">
    <property type="entry name" value="PUM_HD"/>
    <property type="match status" value="1"/>
</dbReference>
<dbReference type="GO" id="GO:0005737">
    <property type="term" value="C:cytoplasm"/>
    <property type="evidence" value="ECO:0000318"/>
    <property type="project" value="GO_Central"/>
</dbReference>
<dbReference type="Proteomes" id="UP000015101">
    <property type="component" value="Unassembled WGS sequence"/>
</dbReference>
<dbReference type="CTD" id="20196157"/>
<feature type="repeat" description="Pumilio" evidence="2">
    <location>
        <begin position="9"/>
        <end position="44"/>
    </location>
</feature>
<dbReference type="eggNOG" id="KOG1488">
    <property type="taxonomic scope" value="Eukaryota"/>
</dbReference>
<reference evidence="5" key="3">
    <citation type="submission" date="2015-06" db="UniProtKB">
        <authorList>
            <consortium name="EnsemblMetazoa"/>
        </authorList>
    </citation>
    <scope>IDENTIFICATION</scope>
</reference>
<dbReference type="PROSITE" id="PS50302">
    <property type="entry name" value="PUM"/>
    <property type="match status" value="6"/>
</dbReference>
<dbReference type="EnsemblMetazoa" id="HelroT131366">
    <property type="protein sequence ID" value="HelroP131366"/>
    <property type="gene ID" value="HelroG131366"/>
</dbReference>
<sequence>RLSGLPLSSAVGCLVDLAKDQFGSRYLQEKLESATTTSVSIITNELLPHIISLSMDLFGNYVVQKLLHNCDNDQRLKIKNKIINSIYDLSKHMYGCRVVQKAFEVFCDDYKFEMINELNGNVLACCYNQNANHVIQKAIEQVKYEHVWLIVDQIKGKVSVLSNHPYACRIIQRLVCLERLSEQDSSFIREEIFASIESLIHDQYGNYVIQYLVEKGGDRARHVVMEWVRGRVVQLSQHKYSSNVIEKCMMFADDEQRNFLFTEILGCDTTHPTRPHIHPLRSISSLLRDRFGNYVVQRMFEIADDRQNKMLLTHIKPHVNILKSYPYGKYILAKMEKIKNSNS</sequence>
<dbReference type="OrthoDB" id="668540at2759"/>
<feature type="domain" description="PUM-HD" evidence="3">
    <location>
        <begin position="1"/>
        <end position="339"/>
    </location>
</feature>
<feature type="repeat" description="Pumilio" evidence="2">
    <location>
        <begin position="45"/>
        <end position="84"/>
    </location>
</feature>
<dbReference type="InterPro" id="IPR033133">
    <property type="entry name" value="PUM-HD"/>
</dbReference>
<dbReference type="InterPro" id="IPR016024">
    <property type="entry name" value="ARM-type_fold"/>
</dbReference>
<feature type="repeat" description="Pumilio" evidence="2">
    <location>
        <begin position="276"/>
        <end position="313"/>
    </location>
</feature>
<protein>
    <recommendedName>
        <fullName evidence="3">PUM-HD domain-containing protein</fullName>
    </recommendedName>
</protein>
<dbReference type="GO" id="GO:0010608">
    <property type="term" value="P:post-transcriptional regulation of gene expression"/>
    <property type="evidence" value="ECO:0000318"/>
    <property type="project" value="GO_Central"/>
</dbReference>
<dbReference type="RefSeq" id="XP_009015893.1">
    <property type="nucleotide sequence ID" value="XM_009017645.1"/>
</dbReference>